<proteinExistence type="predicted"/>
<feature type="domain" description="Lipid/polyisoprenoid-binding YceI-like" evidence="2">
    <location>
        <begin position="23"/>
        <end position="184"/>
    </location>
</feature>
<dbReference type="InterPro" id="IPR007372">
    <property type="entry name" value="Lipid/polyisoprenoid-bd_YceI"/>
</dbReference>
<feature type="signal peptide" evidence="1">
    <location>
        <begin position="1"/>
        <end position="19"/>
    </location>
</feature>
<keyword evidence="4" id="KW-1185">Reference proteome</keyword>
<dbReference type="PANTHER" id="PTHR34406">
    <property type="entry name" value="PROTEIN YCEI"/>
    <property type="match status" value="1"/>
</dbReference>
<keyword evidence="1" id="KW-0732">Signal</keyword>
<evidence type="ECO:0000313" key="4">
    <source>
        <dbReference type="Proteomes" id="UP000182427"/>
    </source>
</evidence>
<feature type="chain" id="PRO_5009242135" evidence="1">
    <location>
        <begin position="20"/>
        <end position="191"/>
    </location>
</feature>
<dbReference type="InterPro" id="IPR036761">
    <property type="entry name" value="TTHA0802/YceI-like_sf"/>
</dbReference>
<dbReference type="SMART" id="SM00867">
    <property type="entry name" value="YceI"/>
    <property type="match status" value="1"/>
</dbReference>
<dbReference type="EMBL" id="LT629690">
    <property type="protein sequence ID" value="SDF75418.1"/>
    <property type="molecule type" value="Genomic_DNA"/>
</dbReference>
<reference evidence="3 4" key="1">
    <citation type="submission" date="2016-10" db="EMBL/GenBank/DDBJ databases">
        <authorList>
            <person name="de Groot N.N."/>
        </authorList>
    </citation>
    <scope>NUCLEOTIDE SEQUENCE [LARGE SCALE GENOMIC DNA]</scope>
    <source>
        <strain evidence="3 4">GAS232</strain>
    </source>
</reference>
<dbReference type="AlphaFoldDB" id="A0A1G7NMX8"/>
<evidence type="ECO:0000259" key="2">
    <source>
        <dbReference type="SMART" id="SM00867"/>
    </source>
</evidence>
<accession>A0A1G7NMX8</accession>
<sequence length="191" mass="20767">MKLLTALALTLLLVPWAVAQHNTFTLDSDSSSVRMTLNTTREVVNGTFRVQACSIEFEPNSSAMSGAVTVLAGSGKTGNDTRDKKMTKSILQAGQYTTVSFAPKAYSGTIPQYASSTIEVTGTFTLLDKPHDMTIPMQIVVDRSKATAKAHFVVPYVQWGLKNPSFLFWKAENDVVIDLSLVGQISYATTH</sequence>
<organism evidence="3 4">
    <name type="scientific">Terriglobus roseus</name>
    <dbReference type="NCBI Taxonomy" id="392734"/>
    <lineage>
        <taxon>Bacteria</taxon>
        <taxon>Pseudomonadati</taxon>
        <taxon>Acidobacteriota</taxon>
        <taxon>Terriglobia</taxon>
        <taxon>Terriglobales</taxon>
        <taxon>Acidobacteriaceae</taxon>
        <taxon>Terriglobus</taxon>
    </lineage>
</organism>
<protein>
    <submittedName>
        <fullName evidence="3">Polyisoprenoid-binding protein YceI</fullName>
    </submittedName>
</protein>
<name>A0A1G7NMX8_9BACT</name>
<dbReference type="Pfam" id="PF04264">
    <property type="entry name" value="YceI"/>
    <property type="match status" value="1"/>
</dbReference>
<gene>
    <name evidence="3" type="ORF">SAMN05444167_3206</name>
</gene>
<dbReference type="Gene3D" id="2.40.128.110">
    <property type="entry name" value="Lipid/polyisoprenoid-binding, YceI-like"/>
    <property type="match status" value="1"/>
</dbReference>
<evidence type="ECO:0000313" key="3">
    <source>
        <dbReference type="EMBL" id="SDF75418.1"/>
    </source>
</evidence>
<dbReference type="SUPFAM" id="SSF101874">
    <property type="entry name" value="YceI-like"/>
    <property type="match status" value="1"/>
</dbReference>
<evidence type="ECO:0000256" key="1">
    <source>
        <dbReference type="SAM" id="SignalP"/>
    </source>
</evidence>
<dbReference type="PANTHER" id="PTHR34406:SF1">
    <property type="entry name" value="PROTEIN YCEI"/>
    <property type="match status" value="1"/>
</dbReference>
<dbReference type="Proteomes" id="UP000182427">
    <property type="component" value="Chromosome I"/>
</dbReference>
<dbReference type="RefSeq" id="WP_083346031.1">
    <property type="nucleotide sequence ID" value="NZ_LT629690.1"/>
</dbReference>
<dbReference type="OrthoDB" id="117551at2"/>